<gene>
    <name evidence="1" type="ORF">MANES_13G140472v8</name>
</gene>
<evidence type="ECO:0000313" key="2">
    <source>
        <dbReference type="Proteomes" id="UP000091857"/>
    </source>
</evidence>
<accession>A0ACB7GLX6</accession>
<comment type="caution">
    <text evidence="1">The sequence shown here is derived from an EMBL/GenBank/DDBJ whole genome shotgun (WGS) entry which is preliminary data.</text>
</comment>
<name>A0ACB7GLX6_MANES</name>
<dbReference type="EMBL" id="CM004399">
    <property type="protein sequence ID" value="KAG8641338.1"/>
    <property type="molecule type" value="Genomic_DNA"/>
</dbReference>
<organism evidence="1 2">
    <name type="scientific">Manihot esculenta</name>
    <name type="common">Cassava</name>
    <name type="synonym">Jatropha manihot</name>
    <dbReference type="NCBI Taxonomy" id="3983"/>
    <lineage>
        <taxon>Eukaryota</taxon>
        <taxon>Viridiplantae</taxon>
        <taxon>Streptophyta</taxon>
        <taxon>Embryophyta</taxon>
        <taxon>Tracheophyta</taxon>
        <taxon>Spermatophyta</taxon>
        <taxon>Magnoliopsida</taxon>
        <taxon>eudicotyledons</taxon>
        <taxon>Gunneridae</taxon>
        <taxon>Pentapetalae</taxon>
        <taxon>rosids</taxon>
        <taxon>fabids</taxon>
        <taxon>Malpighiales</taxon>
        <taxon>Euphorbiaceae</taxon>
        <taxon>Crotonoideae</taxon>
        <taxon>Manihoteae</taxon>
        <taxon>Manihot</taxon>
    </lineage>
</organism>
<dbReference type="Proteomes" id="UP000091857">
    <property type="component" value="Chromosome 13"/>
</dbReference>
<reference evidence="2" key="1">
    <citation type="journal article" date="2016" name="Nat. Biotechnol.">
        <title>Sequencing wild and cultivated cassava and related species reveals extensive interspecific hybridization and genetic diversity.</title>
        <authorList>
            <person name="Bredeson J.V."/>
            <person name="Lyons J.B."/>
            <person name="Prochnik S.E."/>
            <person name="Wu G.A."/>
            <person name="Ha C.M."/>
            <person name="Edsinger-Gonzales E."/>
            <person name="Grimwood J."/>
            <person name="Schmutz J."/>
            <person name="Rabbi I.Y."/>
            <person name="Egesi C."/>
            <person name="Nauluvula P."/>
            <person name="Lebot V."/>
            <person name="Ndunguru J."/>
            <person name="Mkamilo G."/>
            <person name="Bart R.S."/>
            <person name="Setter T.L."/>
            <person name="Gleadow R.M."/>
            <person name="Kulakow P."/>
            <person name="Ferguson M.E."/>
            <person name="Rounsley S."/>
            <person name="Rokhsar D.S."/>
        </authorList>
    </citation>
    <scope>NUCLEOTIDE SEQUENCE [LARGE SCALE GENOMIC DNA]</scope>
    <source>
        <strain evidence="2">cv. AM560-2</strain>
    </source>
</reference>
<keyword evidence="2" id="KW-1185">Reference proteome</keyword>
<evidence type="ECO:0000313" key="1">
    <source>
        <dbReference type="EMBL" id="KAG8641338.1"/>
    </source>
</evidence>
<proteinExistence type="predicted"/>
<sequence>MSKLKIMSYSLGLEIEQGVDGIFVSQMKYVIEMLKKFNLDKCKSMAVPFVVNEKLNKDDGTEPADIALYRCLVGSLIYLTTCKPDLMYSARLLYRFMHSPCQLYFVVDKRVLRYLKDIVEFGLWFQRGKTVKLEGYVDSDWVGSVDDSKSTSFNAFFLGSSPFSWNSRKAEVVAQSIIEAEYTSTVGIANQSIWLRKL</sequence>
<protein>
    <submittedName>
        <fullName evidence="1">Uncharacterized protein</fullName>
    </submittedName>
</protein>